<evidence type="ECO:0000313" key="1">
    <source>
        <dbReference type="EMBL" id="KAH9294463.1"/>
    </source>
</evidence>
<protein>
    <submittedName>
        <fullName evidence="1">Uncharacterized protein</fullName>
    </submittedName>
</protein>
<proteinExistence type="predicted"/>
<dbReference type="Proteomes" id="UP000824469">
    <property type="component" value="Unassembled WGS sequence"/>
</dbReference>
<reference evidence="1 2" key="1">
    <citation type="journal article" date="2021" name="Nat. Plants">
        <title>The Taxus genome provides insights into paclitaxel biosynthesis.</title>
        <authorList>
            <person name="Xiong X."/>
            <person name="Gou J."/>
            <person name="Liao Q."/>
            <person name="Li Y."/>
            <person name="Zhou Q."/>
            <person name="Bi G."/>
            <person name="Li C."/>
            <person name="Du R."/>
            <person name="Wang X."/>
            <person name="Sun T."/>
            <person name="Guo L."/>
            <person name="Liang H."/>
            <person name="Lu P."/>
            <person name="Wu Y."/>
            <person name="Zhang Z."/>
            <person name="Ro D.K."/>
            <person name="Shang Y."/>
            <person name="Huang S."/>
            <person name="Yan J."/>
        </authorList>
    </citation>
    <scope>NUCLEOTIDE SEQUENCE [LARGE SCALE GENOMIC DNA]</scope>
    <source>
        <strain evidence="1">Ta-2019</strain>
    </source>
</reference>
<comment type="caution">
    <text evidence="1">The sequence shown here is derived from an EMBL/GenBank/DDBJ whole genome shotgun (WGS) entry which is preliminary data.</text>
</comment>
<gene>
    <name evidence="1" type="ORF">KI387_040334</name>
</gene>
<organism evidence="1 2">
    <name type="scientific">Taxus chinensis</name>
    <name type="common">Chinese yew</name>
    <name type="synonym">Taxus wallichiana var. chinensis</name>
    <dbReference type="NCBI Taxonomy" id="29808"/>
    <lineage>
        <taxon>Eukaryota</taxon>
        <taxon>Viridiplantae</taxon>
        <taxon>Streptophyta</taxon>
        <taxon>Embryophyta</taxon>
        <taxon>Tracheophyta</taxon>
        <taxon>Spermatophyta</taxon>
        <taxon>Pinopsida</taxon>
        <taxon>Pinidae</taxon>
        <taxon>Conifers II</taxon>
        <taxon>Cupressales</taxon>
        <taxon>Taxaceae</taxon>
        <taxon>Taxus</taxon>
    </lineage>
</organism>
<feature type="non-terminal residue" evidence="1">
    <location>
        <position position="70"/>
    </location>
</feature>
<dbReference type="EMBL" id="JAHRHJ020000103">
    <property type="protein sequence ID" value="KAH9294463.1"/>
    <property type="molecule type" value="Genomic_DNA"/>
</dbReference>
<accession>A0AA38C8Q4</accession>
<sequence length="70" mass="7442">ELNNDISTMIQLMGGETLLAAYDIAIRAENSLIQAGKLAPRPSMPFLADLAPIPQPITIIEPVVVAPSDD</sequence>
<keyword evidence="2" id="KW-1185">Reference proteome</keyword>
<evidence type="ECO:0000313" key="2">
    <source>
        <dbReference type="Proteomes" id="UP000824469"/>
    </source>
</evidence>
<feature type="non-terminal residue" evidence="1">
    <location>
        <position position="1"/>
    </location>
</feature>
<dbReference type="AlphaFoldDB" id="A0AA38C8Q4"/>
<name>A0AA38C8Q4_TAXCH</name>